<gene>
    <name evidence="2" type="ORF">HMPREF1866_02250</name>
</gene>
<evidence type="ECO:0000313" key="3">
    <source>
        <dbReference type="Proteomes" id="UP000070394"/>
    </source>
</evidence>
<proteinExistence type="predicted"/>
<evidence type="ECO:0000313" key="2">
    <source>
        <dbReference type="EMBL" id="KXB54886.1"/>
    </source>
</evidence>
<keyword evidence="3" id="KW-1185">Reference proteome</keyword>
<dbReference type="InterPro" id="IPR022038">
    <property type="entry name" value="Ig-like_bact"/>
</dbReference>
<evidence type="ECO:0000259" key="1">
    <source>
        <dbReference type="Pfam" id="PF07523"/>
    </source>
</evidence>
<dbReference type="PATRIC" id="fig|467210.3.peg.2228"/>
<dbReference type="InterPro" id="IPR013783">
    <property type="entry name" value="Ig-like_fold"/>
</dbReference>
<feature type="domain" description="Ig-like" evidence="1">
    <location>
        <begin position="402"/>
        <end position="464"/>
    </location>
</feature>
<dbReference type="AlphaFoldDB" id="A0A133ZHJ5"/>
<dbReference type="OrthoDB" id="2058173at2"/>
<organism evidence="2 3">
    <name type="scientific">Lachnoanaerobaculum saburreum</name>
    <dbReference type="NCBI Taxonomy" id="467210"/>
    <lineage>
        <taxon>Bacteria</taxon>
        <taxon>Bacillati</taxon>
        <taxon>Bacillota</taxon>
        <taxon>Clostridia</taxon>
        <taxon>Lachnospirales</taxon>
        <taxon>Lachnospiraceae</taxon>
        <taxon>Lachnoanaerobaculum</taxon>
    </lineage>
</organism>
<dbReference type="Gene3D" id="2.60.40.10">
    <property type="entry name" value="Immunoglobulins"/>
    <property type="match status" value="1"/>
</dbReference>
<dbReference type="Pfam" id="PF07523">
    <property type="entry name" value="Big_3"/>
    <property type="match status" value="1"/>
</dbReference>
<protein>
    <recommendedName>
        <fullName evidence="1">Ig-like domain-containing protein</fullName>
    </recommendedName>
</protein>
<dbReference type="Proteomes" id="UP000070394">
    <property type="component" value="Unassembled WGS sequence"/>
</dbReference>
<accession>A0A133ZHJ5</accession>
<name>A0A133ZHJ5_9FIRM</name>
<comment type="caution">
    <text evidence="2">The sequence shown here is derived from an EMBL/GenBank/DDBJ whole genome shotgun (WGS) entry which is preliminary data.</text>
</comment>
<sequence>MGRSRRRKKKSKAFIRYFCLFVCAVILLTSLLIGDDAGAYGEGRSAIFKNPVNPDYESNDNGVKTSFRVRALNNLSGEVEYGSNAMSLISVSDEDNKRSTIKNFADILDMDIYSNLCFCANIENGSNVDRDISVDIVMPSGKDGSVSTIRLINSDLDIFKGDLSGVDIKYETGSGNITEAQRKSGESLDFNKVKTIKIEGKISAGQKFEGVLPMEIIENKSLPEKKDEFVDDLKTIEEINTDNNFDFKINYRYPIKKDLDLSIATCHGSEKTEDFANGKIVGIAKRDEESYDILPSDIIDKFGDANTASFSMFYRDERKDAFVNDYTFVSVDTNGLQDLVKDRGYSLLIKDAALEDKYDFIVGEKKHIYEDGLELNLGKKDKYGHMLSKVYVEFQKVLDCNDSEVILGKEWNEFDNLIYAKIQSGSEFSDIDRGKIKVESNVDTKKKGDYTVKYSYEILPNTWISNSANVKVVEGNESLQTDVKSKTGSSVKIE</sequence>
<dbReference type="EMBL" id="LSDA01000124">
    <property type="protein sequence ID" value="KXB54886.1"/>
    <property type="molecule type" value="Genomic_DNA"/>
</dbReference>
<dbReference type="RefSeq" id="WP_060931847.1">
    <property type="nucleotide sequence ID" value="NZ_KQ959840.1"/>
</dbReference>
<dbReference type="STRING" id="467210.HMPREF1866_02250"/>
<reference evidence="3" key="1">
    <citation type="submission" date="2016-01" db="EMBL/GenBank/DDBJ databases">
        <authorList>
            <person name="Mitreva M."/>
            <person name="Pepin K.H."/>
            <person name="Mihindukulasuriya K.A."/>
            <person name="Fulton R."/>
            <person name="Fronick C."/>
            <person name="O'Laughlin M."/>
            <person name="Miner T."/>
            <person name="Herter B."/>
            <person name="Rosa B.A."/>
            <person name="Cordes M."/>
            <person name="Tomlinson C."/>
            <person name="Wollam A."/>
            <person name="Palsikar V.B."/>
            <person name="Mardis E.R."/>
            <person name="Wilson R.K."/>
        </authorList>
    </citation>
    <scope>NUCLEOTIDE SEQUENCE [LARGE SCALE GENOMIC DNA]</scope>
    <source>
        <strain evidence="3">DNF00896</strain>
    </source>
</reference>